<name>A0A345MKD3_9CAUD</name>
<accession>A0A345MKD3</accession>
<dbReference type="KEGG" id="vg:54998176"/>
<evidence type="ECO:0000313" key="2">
    <source>
        <dbReference type="Proteomes" id="UP000258104"/>
    </source>
</evidence>
<keyword evidence="2" id="KW-1185">Reference proteome</keyword>
<evidence type="ECO:0000313" key="1">
    <source>
        <dbReference type="EMBL" id="AXH71796.1"/>
    </source>
</evidence>
<gene>
    <name evidence="1" type="ORF">HOT76_gp19</name>
</gene>
<reference evidence="2" key="1">
    <citation type="submission" date="2018-07" db="EMBL/GenBank/DDBJ databases">
        <title>Complete genome of the first Eggerthella lenta phage.</title>
        <authorList>
            <person name="Koberg S."/>
            <person name="Brinks E."/>
        </authorList>
    </citation>
    <scope>NUCLEOTIDE SEQUENCE [LARGE SCALE GENOMIC DNA]</scope>
</reference>
<dbReference type="InterPro" id="IPR021080">
    <property type="entry name" value="Minor_capsid_protein"/>
</dbReference>
<dbReference type="Pfam" id="PF11114">
    <property type="entry name" value="Minor_capsid_2"/>
    <property type="match status" value="1"/>
</dbReference>
<dbReference type="EMBL" id="MH626557">
    <property type="protein sequence ID" value="AXH71796.1"/>
    <property type="molecule type" value="Genomic_DNA"/>
</dbReference>
<sequence length="112" mass="11833">MAVKVTVDMSGVSAKLDSIAKDRGLGMFLATEAASGMDQYVPYRDGALSGSATPEPFAVTYGVPYAARLYYGTDLNISKQGHPNATALWDKAYKAAKGSDLGQAGTQYVRSM</sequence>
<proteinExistence type="predicted"/>
<dbReference type="GeneID" id="54998176"/>
<dbReference type="Proteomes" id="UP000258104">
    <property type="component" value="Segment"/>
</dbReference>
<protein>
    <submittedName>
        <fullName evidence="1">Minor capsid protein</fullName>
    </submittedName>
</protein>
<dbReference type="RefSeq" id="YP_009807298.1">
    <property type="nucleotide sequence ID" value="NC_048022.1"/>
</dbReference>
<organism evidence="1 2">
    <name type="scientific">Eggerthella phage PMBT5</name>
    <dbReference type="NCBI Taxonomy" id="2283015"/>
    <lineage>
        <taxon>Viruses</taxon>
        <taxon>Duplodnaviria</taxon>
        <taxon>Heunggongvirae</taxon>
        <taxon>Uroviricota</taxon>
        <taxon>Caudoviricetes</taxon>
        <taxon>Lentavirus</taxon>
        <taxon>Lentavirus PMBT5</taxon>
    </lineage>
</organism>